<protein>
    <submittedName>
        <fullName evidence="1">Uncharacterized protein</fullName>
    </submittedName>
</protein>
<accession>A0A975G817</accession>
<name>A0A975G817_9BACT</name>
<gene>
    <name evidence="1" type="ORF">KBB96_16815</name>
</gene>
<reference evidence="1" key="1">
    <citation type="submission" date="2021-04" db="EMBL/GenBank/DDBJ databases">
        <title>Luteolibacter sp. 32A isolated from the skin of an Anderson's salamander (Ambystoma andersonii).</title>
        <authorList>
            <person name="Spergser J."/>
            <person name="Busse H.-J."/>
        </authorList>
    </citation>
    <scope>NUCLEOTIDE SEQUENCE</scope>
    <source>
        <strain evidence="1">32A</strain>
    </source>
</reference>
<dbReference type="Proteomes" id="UP000676169">
    <property type="component" value="Chromosome"/>
</dbReference>
<dbReference type="EMBL" id="CP073100">
    <property type="protein sequence ID" value="QUE50513.1"/>
    <property type="molecule type" value="Genomic_DNA"/>
</dbReference>
<keyword evidence="2" id="KW-1185">Reference proteome</keyword>
<organism evidence="1 2">
    <name type="scientific">Luteolibacter ambystomatis</name>
    <dbReference type="NCBI Taxonomy" id="2824561"/>
    <lineage>
        <taxon>Bacteria</taxon>
        <taxon>Pseudomonadati</taxon>
        <taxon>Verrucomicrobiota</taxon>
        <taxon>Verrucomicrobiia</taxon>
        <taxon>Verrucomicrobiales</taxon>
        <taxon>Verrucomicrobiaceae</taxon>
        <taxon>Luteolibacter</taxon>
    </lineage>
</organism>
<evidence type="ECO:0000313" key="1">
    <source>
        <dbReference type="EMBL" id="QUE50513.1"/>
    </source>
</evidence>
<sequence length="194" mass="22404">MAIYNPALQVFLIPLWDHTITLREGMRRLLSIGNDQGEVPFLVKIMENPAFDLPPLSMFRGRVTLEQHDCVHLLLGRGTTLYDEAFTIGFTMGSSKEMSSAATRWFATVAGRWYPKPYRFPKSARRIFTDAVHLGAVSECKPLDRVDFRPLMDFSLCEVRHRLGIEEELLQAYYNVEAMRNPKITACRRLRHKE</sequence>
<dbReference type="RefSeq" id="WP_211630653.1">
    <property type="nucleotide sequence ID" value="NZ_CP073100.1"/>
</dbReference>
<dbReference type="AlphaFoldDB" id="A0A975G817"/>
<proteinExistence type="predicted"/>
<dbReference type="KEGG" id="lamb:KBB96_16815"/>
<evidence type="ECO:0000313" key="2">
    <source>
        <dbReference type="Proteomes" id="UP000676169"/>
    </source>
</evidence>